<sequence>MSHFKSTSNNPAGPEHTGLYGQTRLFIRLSPGPIYMLCIEPHRLRVVFILASQSSEARSTSMIRPSGATIHPFGLCLLQFFD</sequence>
<accession>A0A7E4VEC7</accession>
<dbReference type="Proteomes" id="UP000492821">
    <property type="component" value="Unassembled WGS sequence"/>
</dbReference>
<proteinExistence type="predicted"/>
<organism evidence="1 2">
    <name type="scientific">Panagrellus redivivus</name>
    <name type="common">Microworm</name>
    <dbReference type="NCBI Taxonomy" id="6233"/>
    <lineage>
        <taxon>Eukaryota</taxon>
        <taxon>Metazoa</taxon>
        <taxon>Ecdysozoa</taxon>
        <taxon>Nematoda</taxon>
        <taxon>Chromadorea</taxon>
        <taxon>Rhabditida</taxon>
        <taxon>Tylenchina</taxon>
        <taxon>Panagrolaimomorpha</taxon>
        <taxon>Panagrolaimoidea</taxon>
        <taxon>Panagrolaimidae</taxon>
        <taxon>Panagrellus</taxon>
    </lineage>
</organism>
<evidence type="ECO:0000313" key="1">
    <source>
        <dbReference type="Proteomes" id="UP000492821"/>
    </source>
</evidence>
<name>A0A7E4VEC7_PANRE</name>
<dbReference type="WBParaSite" id="Pan_g20055.t1">
    <property type="protein sequence ID" value="Pan_g20055.t1"/>
    <property type="gene ID" value="Pan_g20055"/>
</dbReference>
<evidence type="ECO:0000313" key="2">
    <source>
        <dbReference type="WBParaSite" id="Pan_g20055.t1"/>
    </source>
</evidence>
<reference evidence="1" key="1">
    <citation type="journal article" date="2013" name="Genetics">
        <title>The draft genome and transcriptome of Panagrellus redivivus are shaped by the harsh demands of a free-living lifestyle.</title>
        <authorList>
            <person name="Srinivasan J."/>
            <person name="Dillman A.R."/>
            <person name="Macchietto M.G."/>
            <person name="Heikkinen L."/>
            <person name="Lakso M."/>
            <person name="Fracchia K.M."/>
            <person name="Antoshechkin I."/>
            <person name="Mortazavi A."/>
            <person name="Wong G."/>
            <person name="Sternberg P.W."/>
        </authorList>
    </citation>
    <scope>NUCLEOTIDE SEQUENCE [LARGE SCALE GENOMIC DNA]</scope>
    <source>
        <strain evidence="1">MT8872</strain>
    </source>
</reference>
<keyword evidence="1" id="KW-1185">Reference proteome</keyword>
<reference evidence="2" key="2">
    <citation type="submission" date="2020-10" db="UniProtKB">
        <authorList>
            <consortium name="WormBaseParasite"/>
        </authorList>
    </citation>
    <scope>IDENTIFICATION</scope>
</reference>
<dbReference type="AlphaFoldDB" id="A0A7E4VEC7"/>
<protein>
    <submittedName>
        <fullName evidence="2">Uncharacterized protein</fullName>
    </submittedName>
</protein>